<evidence type="ECO:0000256" key="2">
    <source>
        <dbReference type="ARBA" id="ARBA00022630"/>
    </source>
</evidence>
<dbReference type="AlphaFoldDB" id="A0A0C9UVM4"/>
<dbReference type="EMBL" id="KN837285">
    <property type="protein sequence ID" value="KIJ29361.1"/>
    <property type="molecule type" value="Genomic_DNA"/>
</dbReference>
<dbReference type="CDD" id="cd02932">
    <property type="entry name" value="OYE_YqiM_FMN"/>
    <property type="match status" value="1"/>
</dbReference>
<name>A0A0C9UVM4_SPHS4</name>
<evidence type="ECO:0000259" key="6">
    <source>
        <dbReference type="Pfam" id="PF00724"/>
    </source>
</evidence>
<evidence type="ECO:0000256" key="3">
    <source>
        <dbReference type="ARBA" id="ARBA00022643"/>
    </source>
</evidence>
<evidence type="ECO:0000256" key="4">
    <source>
        <dbReference type="ARBA" id="ARBA00022857"/>
    </source>
</evidence>
<feature type="domain" description="NADH:flavin oxidoreductase/NADH oxidase N-terminal" evidence="6">
    <location>
        <begin position="48"/>
        <end position="402"/>
    </location>
</feature>
<keyword evidence="3" id="KW-0288">FMN</keyword>
<protein>
    <recommendedName>
        <fullName evidence="6">NADH:flavin oxidoreductase/NADH oxidase N-terminal domain-containing protein</fullName>
    </recommendedName>
</protein>
<dbReference type="GO" id="GO:0010181">
    <property type="term" value="F:FMN binding"/>
    <property type="evidence" value="ECO:0007669"/>
    <property type="project" value="InterPro"/>
</dbReference>
<dbReference type="GO" id="GO:0003959">
    <property type="term" value="F:NADPH dehydrogenase activity"/>
    <property type="evidence" value="ECO:0007669"/>
    <property type="project" value="InterPro"/>
</dbReference>
<dbReference type="Proteomes" id="UP000054279">
    <property type="component" value="Unassembled WGS sequence"/>
</dbReference>
<dbReference type="InterPro" id="IPR044152">
    <property type="entry name" value="YqjM-like"/>
</dbReference>
<dbReference type="InterPro" id="IPR001155">
    <property type="entry name" value="OxRdtase_FMN_N"/>
</dbReference>
<keyword evidence="2" id="KW-0285">Flavoprotein</keyword>
<dbReference type="PANTHER" id="PTHR43303:SF4">
    <property type="entry name" value="NADPH DEHYDROGENASE C23G7.10C-RELATED"/>
    <property type="match status" value="1"/>
</dbReference>
<reference evidence="7 8" key="1">
    <citation type="submission" date="2014-06" db="EMBL/GenBank/DDBJ databases">
        <title>Evolutionary Origins and Diversification of the Mycorrhizal Mutualists.</title>
        <authorList>
            <consortium name="DOE Joint Genome Institute"/>
            <consortium name="Mycorrhizal Genomics Consortium"/>
            <person name="Kohler A."/>
            <person name="Kuo A."/>
            <person name="Nagy L.G."/>
            <person name="Floudas D."/>
            <person name="Copeland A."/>
            <person name="Barry K.W."/>
            <person name="Cichocki N."/>
            <person name="Veneault-Fourrey C."/>
            <person name="LaButti K."/>
            <person name="Lindquist E.A."/>
            <person name="Lipzen A."/>
            <person name="Lundell T."/>
            <person name="Morin E."/>
            <person name="Murat C."/>
            <person name="Riley R."/>
            <person name="Ohm R."/>
            <person name="Sun H."/>
            <person name="Tunlid A."/>
            <person name="Henrissat B."/>
            <person name="Grigoriev I.V."/>
            <person name="Hibbett D.S."/>
            <person name="Martin F."/>
        </authorList>
    </citation>
    <scope>NUCLEOTIDE SEQUENCE [LARGE SCALE GENOMIC DNA]</scope>
    <source>
        <strain evidence="7 8">SS14</strain>
    </source>
</reference>
<dbReference type="GO" id="GO:0050661">
    <property type="term" value="F:NADP binding"/>
    <property type="evidence" value="ECO:0007669"/>
    <property type="project" value="InterPro"/>
</dbReference>
<dbReference type="Pfam" id="PF00724">
    <property type="entry name" value="Oxidored_FMN"/>
    <property type="match status" value="1"/>
</dbReference>
<keyword evidence="8" id="KW-1185">Reference proteome</keyword>
<gene>
    <name evidence="7" type="ORF">M422DRAFT_784308</name>
</gene>
<evidence type="ECO:0000256" key="1">
    <source>
        <dbReference type="ARBA" id="ARBA00001917"/>
    </source>
</evidence>
<dbReference type="SUPFAM" id="SSF51395">
    <property type="entry name" value="FMN-linked oxidoreductases"/>
    <property type="match status" value="1"/>
</dbReference>
<dbReference type="Gene3D" id="3.20.20.70">
    <property type="entry name" value="Aldolase class I"/>
    <property type="match status" value="1"/>
</dbReference>
<dbReference type="HOGENOM" id="CLU_012153_2_1_1"/>
<evidence type="ECO:0000256" key="5">
    <source>
        <dbReference type="ARBA" id="ARBA00023002"/>
    </source>
</evidence>
<dbReference type="InterPro" id="IPR013785">
    <property type="entry name" value="Aldolase_TIM"/>
</dbReference>
<evidence type="ECO:0000313" key="8">
    <source>
        <dbReference type="Proteomes" id="UP000054279"/>
    </source>
</evidence>
<proteinExistence type="predicted"/>
<accession>A0A0C9UVM4</accession>
<comment type="cofactor">
    <cofactor evidence="1">
        <name>FMN</name>
        <dbReference type="ChEBI" id="CHEBI:58210"/>
    </cofactor>
</comment>
<dbReference type="OrthoDB" id="72788at2759"/>
<keyword evidence="4" id="KW-0521">NADP</keyword>
<organism evidence="7 8">
    <name type="scientific">Sphaerobolus stellatus (strain SS14)</name>
    <dbReference type="NCBI Taxonomy" id="990650"/>
    <lineage>
        <taxon>Eukaryota</taxon>
        <taxon>Fungi</taxon>
        <taxon>Dikarya</taxon>
        <taxon>Basidiomycota</taxon>
        <taxon>Agaricomycotina</taxon>
        <taxon>Agaricomycetes</taxon>
        <taxon>Phallomycetidae</taxon>
        <taxon>Geastrales</taxon>
        <taxon>Sphaerobolaceae</taxon>
        <taxon>Sphaerobolus</taxon>
    </lineage>
</organism>
<dbReference type="PANTHER" id="PTHR43303">
    <property type="entry name" value="NADPH DEHYDROGENASE C23G7.10C-RELATED"/>
    <property type="match status" value="1"/>
</dbReference>
<evidence type="ECO:0000313" key="7">
    <source>
        <dbReference type="EMBL" id="KIJ29361.1"/>
    </source>
</evidence>
<keyword evidence="5" id="KW-0560">Oxidoreductase</keyword>
<sequence length="433" mass="48256">MSSSGDYKPPFLNEPVPDIDGFFPLNDPPIGSLYPSDVYSKNENPPPLFEPITLKDVTFKNRIFVSPMCMYSSDNGHATDWHLVHIGALAARGVGAICMEATAVVPEGRITPEDAGLWTDTQIPPLQRVVRFCHSQGTKVGVQLFHAGRKASTLAPWVRMNEAKTRVAGRNVALEDEKGWPENVWGPSPIPFAEGYATPKEITEEHLDYLEKAWIAAAERCKAVGYDFIEIHGAHGYLIHEFLSPISNLRTDKWGGQSLENRMRFPLRIINAVRKVWTDKPLFVRISATDWAEGPEQVDGVWKSWGIEQSSIFTKELVALGIDLLDVSSGGNYAAQKFTLVEGYQVPFAARLKKDYPNLAVGAVGLITEPKYANSVIKEGKADVVLLARELIRKADWPLWAANELGVAAKAAYQYERAWHHMLRHPNTEKTKI</sequence>